<dbReference type="GO" id="GO:0006351">
    <property type="term" value="P:DNA-templated transcription"/>
    <property type="evidence" value="ECO:0007669"/>
    <property type="project" value="InterPro"/>
</dbReference>
<comment type="caution">
    <text evidence="8">The sequence shown here is derived from an EMBL/GenBank/DDBJ whole genome shotgun (WGS) entry which is preliminary data.</text>
</comment>
<dbReference type="InterPro" id="IPR001138">
    <property type="entry name" value="Zn2Cys6_DnaBD"/>
</dbReference>
<dbReference type="EMBL" id="NPIC01000002">
    <property type="protein sequence ID" value="RDL38598.1"/>
    <property type="molecule type" value="Genomic_DNA"/>
</dbReference>
<dbReference type="AlphaFoldDB" id="A0A370TSX4"/>
<dbReference type="InterPro" id="IPR050815">
    <property type="entry name" value="TF_fung"/>
</dbReference>
<name>A0A370TSX4_9HELO</name>
<feature type="compositionally biased region" description="Polar residues" evidence="6">
    <location>
        <begin position="767"/>
        <end position="777"/>
    </location>
</feature>
<feature type="region of interest" description="Disordered" evidence="6">
    <location>
        <begin position="650"/>
        <end position="699"/>
    </location>
</feature>
<dbReference type="CDD" id="cd00067">
    <property type="entry name" value="GAL4"/>
    <property type="match status" value="1"/>
</dbReference>
<comment type="subcellular location">
    <subcellularLocation>
        <location evidence="1">Nucleus</location>
    </subcellularLocation>
</comment>
<keyword evidence="5" id="KW-0539">Nucleus</keyword>
<keyword evidence="4" id="KW-0804">Transcription</keyword>
<dbReference type="GO" id="GO:0005634">
    <property type="term" value="C:nucleus"/>
    <property type="evidence" value="ECO:0007669"/>
    <property type="project" value="UniProtKB-SubCell"/>
</dbReference>
<dbReference type="OrthoDB" id="3862662at2759"/>
<feature type="compositionally biased region" description="Basic and acidic residues" evidence="6">
    <location>
        <begin position="86"/>
        <end position="98"/>
    </location>
</feature>
<keyword evidence="2" id="KW-0479">Metal-binding</keyword>
<accession>A0A370TSX4</accession>
<dbReference type="Gene3D" id="4.10.240.10">
    <property type="entry name" value="Zn(2)-C6 fungal-type DNA-binding domain"/>
    <property type="match status" value="1"/>
</dbReference>
<evidence type="ECO:0000256" key="3">
    <source>
        <dbReference type="ARBA" id="ARBA00023015"/>
    </source>
</evidence>
<dbReference type="GO" id="GO:0003677">
    <property type="term" value="F:DNA binding"/>
    <property type="evidence" value="ECO:0007669"/>
    <property type="project" value="InterPro"/>
</dbReference>
<evidence type="ECO:0000313" key="8">
    <source>
        <dbReference type="EMBL" id="RDL38598.1"/>
    </source>
</evidence>
<dbReference type="InterPro" id="IPR036864">
    <property type="entry name" value="Zn2-C6_fun-type_DNA-bd_sf"/>
</dbReference>
<dbReference type="PROSITE" id="PS00463">
    <property type="entry name" value="ZN2_CY6_FUNGAL_1"/>
    <property type="match status" value="1"/>
</dbReference>
<dbReference type="PANTHER" id="PTHR47338:SF10">
    <property type="entry name" value="TRANSCRIPTION FACTOR DOMAIN-CONTAINING PROTEIN-RELATED"/>
    <property type="match status" value="1"/>
</dbReference>
<feature type="compositionally biased region" description="Polar residues" evidence="6">
    <location>
        <begin position="106"/>
        <end position="117"/>
    </location>
</feature>
<dbReference type="InterPro" id="IPR007219">
    <property type="entry name" value="XnlR_reg_dom"/>
</dbReference>
<dbReference type="PROSITE" id="PS50048">
    <property type="entry name" value="ZN2_CY6_FUNGAL_2"/>
    <property type="match status" value="1"/>
</dbReference>
<dbReference type="CDD" id="cd12148">
    <property type="entry name" value="fungal_TF_MHR"/>
    <property type="match status" value="1"/>
</dbReference>
<evidence type="ECO:0000256" key="6">
    <source>
        <dbReference type="SAM" id="MobiDB-lite"/>
    </source>
</evidence>
<dbReference type="RefSeq" id="XP_031871254.1">
    <property type="nucleotide sequence ID" value="XM_032011561.1"/>
</dbReference>
<evidence type="ECO:0000256" key="4">
    <source>
        <dbReference type="ARBA" id="ARBA00023163"/>
    </source>
</evidence>
<organism evidence="8 9">
    <name type="scientific">Venustampulla echinocandica</name>
    <dbReference type="NCBI Taxonomy" id="2656787"/>
    <lineage>
        <taxon>Eukaryota</taxon>
        <taxon>Fungi</taxon>
        <taxon>Dikarya</taxon>
        <taxon>Ascomycota</taxon>
        <taxon>Pezizomycotina</taxon>
        <taxon>Leotiomycetes</taxon>
        <taxon>Helotiales</taxon>
        <taxon>Pleuroascaceae</taxon>
        <taxon>Venustampulla</taxon>
    </lineage>
</organism>
<protein>
    <recommendedName>
        <fullName evidence="7">Zn(2)-C6 fungal-type domain-containing protein</fullName>
    </recommendedName>
</protein>
<gene>
    <name evidence="8" type="ORF">BP5553_02938</name>
</gene>
<evidence type="ECO:0000256" key="5">
    <source>
        <dbReference type="ARBA" id="ARBA00023242"/>
    </source>
</evidence>
<evidence type="ECO:0000256" key="2">
    <source>
        <dbReference type="ARBA" id="ARBA00022723"/>
    </source>
</evidence>
<feature type="compositionally biased region" description="Basic and acidic residues" evidence="6">
    <location>
        <begin position="669"/>
        <end position="689"/>
    </location>
</feature>
<evidence type="ECO:0000259" key="7">
    <source>
        <dbReference type="PROSITE" id="PS50048"/>
    </source>
</evidence>
<keyword evidence="3" id="KW-0805">Transcription regulation</keyword>
<feature type="region of interest" description="Disordered" evidence="6">
    <location>
        <begin position="418"/>
        <end position="450"/>
    </location>
</feature>
<dbReference type="PANTHER" id="PTHR47338">
    <property type="entry name" value="ZN(II)2CYS6 TRANSCRIPTION FACTOR (EUROFUNG)-RELATED"/>
    <property type="match status" value="1"/>
</dbReference>
<feature type="region of interest" description="Disordered" evidence="6">
    <location>
        <begin position="867"/>
        <end position="892"/>
    </location>
</feature>
<dbReference type="GO" id="GO:0000981">
    <property type="term" value="F:DNA-binding transcription factor activity, RNA polymerase II-specific"/>
    <property type="evidence" value="ECO:0007669"/>
    <property type="project" value="InterPro"/>
</dbReference>
<dbReference type="SMART" id="SM00066">
    <property type="entry name" value="GAL4"/>
    <property type="match status" value="1"/>
</dbReference>
<keyword evidence="9" id="KW-1185">Reference proteome</keyword>
<evidence type="ECO:0000313" key="9">
    <source>
        <dbReference type="Proteomes" id="UP000254866"/>
    </source>
</evidence>
<dbReference type="Pfam" id="PF04082">
    <property type="entry name" value="Fungal_trans"/>
    <property type="match status" value="1"/>
</dbReference>
<dbReference type="GeneID" id="43595787"/>
<feature type="region of interest" description="Disordered" evidence="6">
    <location>
        <begin position="767"/>
        <end position="786"/>
    </location>
</feature>
<dbReference type="Proteomes" id="UP000254866">
    <property type="component" value="Unassembled WGS sequence"/>
</dbReference>
<evidence type="ECO:0000256" key="1">
    <source>
        <dbReference type="ARBA" id="ARBA00004123"/>
    </source>
</evidence>
<dbReference type="SUPFAM" id="SSF57701">
    <property type="entry name" value="Zn2/Cys6 DNA-binding domain"/>
    <property type="match status" value="1"/>
</dbReference>
<dbReference type="GO" id="GO:0008270">
    <property type="term" value="F:zinc ion binding"/>
    <property type="evidence" value="ECO:0007669"/>
    <property type="project" value="InterPro"/>
</dbReference>
<reference evidence="8 9" key="1">
    <citation type="journal article" date="2018" name="IMA Fungus">
        <title>IMA Genome-F 9: Draft genome sequence of Annulohypoxylon stygium, Aspergillus mulundensis, Berkeleyomyces basicola (syn. Thielaviopsis basicola), Ceratocystis smalleyi, two Cercospora beticola strains, Coleophoma cylindrospora, Fusarium fracticaudum, Phialophora cf. hyalina, and Morchella septimelata.</title>
        <authorList>
            <person name="Wingfield B.D."/>
            <person name="Bills G.F."/>
            <person name="Dong Y."/>
            <person name="Huang W."/>
            <person name="Nel W.J."/>
            <person name="Swalarsk-Parry B.S."/>
            <person name="Vaghefi N."/>
            <person name="Wilken P.M."/>
            <person name="An Z."/>
            <person name="de Beer Z.W."/>
            <person name="De Vos L."/>
            <person name="Chen L."/>
            <person name="Duong T.A."/>
            <person name="Gao Y."/>
            <person name="Hammerbacher A."/>
            <person name="Kikkert J.R."/>
            <person name="Li Y."/>
            <person name="Li H."/>
            <person name="Li K."/>
            <person name="Li Q."/>
            <person name="Liu X."/>
            <person name="Ma X."/>
            <person name="Naidoo K."/>
            <person name="Pethybridge S.J."/>
            <person name="Sun J."/>
            <person name="Steenkamp E.T."/>
            <person name="van der Nest M.A."/>
            <person name="van Wyk S."/>
            <person name="Wingfield M.J."/>
            <person name="Xiong C."/>
            <person name="Yue Q."/>
            <person name="Zhang X."/>
        </authorList>
    </citation>
    <scope>NUCLEOTIDE SEQUENCE [LARGE SCALE GENOMIC DNA]</scope>
    <source>
        <strain evidence="8 9">BP 5553</strain>
    </source>
</reference>
<dbReference type="Pfam" id="PF00172">
    <property type="entry name" value="Zn_clus"/>
    <property type="match status" value="1"/>
</dbReference>
<proteinExistence type="predicted"/>
<sequence length="892" mass="99329">MSNATMDEETGELRSNIACYVCRKRKIKCGREIPHCSICEQSSQSCYYPGRAARPGPKIGSTQNGRKRQRDSSNLEKGNSKPSKRHAVEPLEGAKNENTEVGGDYTSPNHSVTSTTSYKQVKDMQSLSFIIHPSHECCSPEEEQAQVHTPDPPSNEEPMLTATCYALDISPDIMNRLLDEYFNTFTSFRLFREPHFRTKLHHITNGSQLNALVASMLAFGAKSAGPRSKSTGSCEQLSDTYFSELAKRYIDTALNECGDETPSIALLQALILTSHWLLIQGVRGKAWRYLGLCVRIAYEMNLHLIDSGKTSDYYLNKPAQWCEDEERRRAWWAIWEMDVFASVIRRCPTAIDWSQNETVLPAEDEKWFQGQPQASCMLEIPLVHRWKALQGTGNKSPRAWFIVVNSLMKEAQGISSPVGIRRSAPQGETGWRAYGSARQPGNSRLTEKERTTETLHKLSTLYNSLRCFTMAIPPLLKYGNQYLSFDSRGNDLGATSSIRHLHSAIYSIHIMTQLTKLMIHKYYIFRSGLQLGEKMSTEHGASAENGLLLQKDRAFDQYCEAADEVLRVIHGSSEVQYKYVNPFMSNTIWLAAAVQLLHRELGAPGAEKDLANSNFEVLCMTHDQFVSYWNMSNALPQNLETLGGQLAEQLGNSQAASQEPENETQGSGERSKPRHEDNAQKTAGEHKDMGPNGNSYEGIANKTQANFNAETNLSKTQYCNDASVWQVHNQEQQDQFQNQQTQNKHYLSPANSNASIAVCSNPVTSQAVPETTTSSSALERDLSTKQQTTPFDALASETAMNSLMNLANANDCSSNMTVSATYDGFNAMRDFGSGMDFSLYLDESCWKPLGNPQARNIRQTSFEKYQGEGNASPEAGGKAAPIGPTLLIGHDT</sequence>
<feature type="region of interest" description="Disordered" evidence="6">
    <location>
        <begin position="54"/>
        <end position="117"/>
    </location>
</feature>
<dbReference type="STRING" id="2656787.A0A370TSX4"/>
<feature type="domain" description="Zn(2)-C6 fungal-type" evidence="7">
    <location>
        <begin position="18"/>
        <end position="48"/>
    </location>
</feature>
<feature type="compositionally biased region" description="Polar residues" evidence="6">
    <location>
        <begin position="650"/>
        <end position="668"/>
    </location>
</feature>
<dbReference type="SMART" id="SM00906">
    <property type="entry name" value="Fungal_trans"/>
    <property type="match status" value="1"/>
</dbReference>